<accession>A0A4S4M263</accession>
<feature type="region of interest" description="Disordered" evidence="1">
    <location>
        <begin position="301"/>
        <end position="356"/>
    </location>
</feature>
<feature type="transmembrane region" description="Helical" evidence="2">
    <location>
        <begin position="170"/>
        <end position="188"/>
    </location>
</feature>
<gene>
    <name evidence="3" type="ORF">EW146_g1989</name>
</gene>
<evidence type="ECO:0000313" key="3">
    <source>
        <dbReference type="EMBL" id="THH19119.1"/>
    </source>
</evidence>
<keyword evidence="2" id="KW-1133">Transmembrane helix</keyword>
<dbReference type="Proteomes" id="UP000310158">
    <property type="component" value="Unassembled WGS sequence"/>
</dbReference>
<feature type="compositionally biased region" description="Basic and acidic residues" evidence="1">
    <location>
        <begin position="322"/>
        <end position="356"/>
    </location>
</feature>
<dbReference type="EMBL" id="SGPL01000054">
    <property type="protein sequence ID" value="THH19119.1"/>
    <property type="molecule type" value="Genomic_DNA"/>
</dbReference>
<feature type="transmembrane region" description="Helical" evidence="2">
    <location>
        <begin position="49"/>
        <end position="67"/>
    </location>
</feature>
<protein>
    <submittedName>
        <fullName evidence="3">Uncharacterized protein</fullName>
    </submittedName>
</protein>
<keyword evidence="4" id="KW-1185">Reference proteome</keyword>
<proteinExistence type="predicted"/>
<keyword evidence="2" id="KW-0812">Transmembrane</keyword>
<comment type="caution">
    <text evidence="3">The sequence shown here is derived from an EMBL/GenBank/DDBJ whole genome shotgun (WGS) entry which is preliminary data.</text>
</comment>
<feature type="transmembrane region" description="Helical" evidence="2">
    <location>
        <begin position="98"/>
        <end position="117"/>
    </location>
</feature>
<feature type="transmembrane region" description="Helical" evidence="2">
    <location>
        <begin position="129"/>
        <end position="150"/>
    </location>
</feature>
<dbReference type="AlphaFoldDB" id="A0A4S4M263"/>
<name>A0A4S4M263_9AGAM</name>
<evidence type="ECO:0000256" key="2">
    <source>
        <dbReference type="SAM" id="Phobius"/>
    </source>
</evidence>
<keyword evidence="2" id="KW-0472">Membrane</keyword>
<evidence type="ECO:0000256" key="1">
    <source>
        <dbReference type="SAM" id="MobiDB-lite"/>
    </source>
</evidence>
<evidence type="ECO:0000313" key="4">
    <source>
        <dbReference type="Proteomes" id="UP000310158"/>
    </source>
</evidence>
<feature type="transmembrane region" description="Helical" evidence="2">
    <location>
        <begin position="241"/>
        <end position="265"/>
    </location>
</feature>
<feature type="transmembrane region" description="Helical" evidence="2">
    <location>
        <begin position="209"/>
        <end position="229"/>
    </location>
</feature>
<reference evidence="3 4" key="1">
    <citation type="submission" date="2019-02" db="EMBL/GenBank/DDBJ databases">
        <title>Genome sequencing of the rare red list fungi Bondarzewia mesenterica.</title>
        <authorList>
            <person name="Buettner E."/>
            <person name="Kellner H."/>
        </authorList>
    </citation>
    <scope>NUCLEOTIDE SEQUENCE [LARGE SCALE GENOMIC DNA]</scope>
    <source>
        <strain evidence="3 4">DSM 108281</strain>
    </source>
</reference>
<feature type="transmembrane region" description="Helical" evidence="2">
    <location>
        <begin position="20"/>
        <end position="37"/>
    </location>
</feature>
<organism evidence="3 4">
    <name type="scientific">Bondarzewia mesenterica</name>
    <dbReference type="NCBI Taxonomy" id="1095465"/>
    <lineage>
        <taxon>Eukaryota</taxon>
        <taxon>Fungi</taxon>
        <taxon>Dikarya</taxon>
        <taxon>Basidiomycota</taxon>
        <taxon>Agaricomycotina</taxon>
        <taxon>Agaricomycetes</taxon>
        <taxon>Russulales</taxon>
        <taxon>Bondarzewiaceae</taxon>
        <taxon>Bondarzewia</taxon>
    </lineage>
</organism>
<sequence>MKLVVPPTLSVIVSIWMETLFYGVNIAVYALCLYVLFFGRSSGSRSNKILIALSTTLFLTATGHVSVNLRRLIEGYVHPPTKEAMTAYLLDITQPTNVAKQCLVVLANLFSDILILWRVYTVWEKQWKICVIPLFLCLGTFTSGMATAAYENLVIPGQSIFLKNISTWGLAQFSLSLTMNVIATILIASRIWYVTRDVRRFNPEHMQTYWRVIILVIESASFAALAQVVELSFYAAKFPGVYFIADSSVQIISIAPLSIIVLVGLTQRNGSWGTSYPTNQELATIRFNEVQIALGARSKATVSTTSPDTRNDMVGPYSGQPEDVRLFGHEEQVGDDQNKGDILSDPKMQLKSDEEM</sequence>
<dbReference type="OrthoDB" id="3357408at2759"/>